<dbReference type="InterPro" id="IPR040205">
    <property type="entry name" value="HIN-200"/>
</dbReference>
<dbReference type="Proteomes" id="UP000248480">
    <property type="component" value="Unplaced"/>
</dbReference>
<dbReference type="PROSITE" id="PS50824">
    <property type="entry name" value="DAPIN"/>
    <property type="match status" value="1"/>
</dbReference>
<dbReference type="InParanoid" id="A0A2Y9QPK0"/>
<dbReference type="SMART" id="SM01289">
    <property type="entry name" value="PYRIN"/>
    <property type="match status" value="1"/>
</dbReference>
<evidence type="ECO:0000313" key="4">
    <source>
        <dbReference type="Proteomes" id="UP000248480"/>
    </source>
</evidence>
<dbReference type="Gene3D" id="1.10.533.10">
    <property type="entry name" value="Death Domain, Fas"/>
    <property type="match status" value="1"/>
</dbReference>
<dbReference type="GO" id="GO:0005654">
    <property type="term" value="C:nucleoplasm"/>
    <property type="evidence" value="ECO:0007669"/>
    <property type="project" value="TreeGrafter"/>
</dbReference>
<dbReference type="AlphaFoldDB" id="A0A2Y9QPK0"/>
<organism evidence="4 5">
    <name type="scientific">Trichechus manatus latirostris</name>
    <name type="common">Florida manatee</name>
    <dbReference type="NCBI Taxonomy" id="127582"/>
    <lineage>
        <taxon>Eukaryota</taxon>
        <taxon>Metazoa</taxon>
        <taxon>Chordata</taxon>
        <taxon>Craniata</taxon>
        <taxon>Vertebrata</taxon>
        <taxon>Euteleostomi</taxon>
        <taxon>Mammalia</taxon>
        <taxon>Eutheria</taxon>
        <taxon>Afrotheria</taxon>
        <taxon>Sirenia</taxon>
        <taxon>Trichechidae</taxon>
        <taxon>Trichechus</taxon>
    </lineage>
</organism>
<reference evidence="5" key="1">
    <citation type="submission" date="2025-08" db="UniProtKB">
        <authorList>
            <consortium name="RefSeq"/>
        </authorList>
    </citation>
    <scope>IDENTIFICATION</scope>
</reference>
<dbReference type="GeneID" id="105756958"/>
<dbReference type="RefSeq" id="XP_023581123.1">
    <property type="nucleotide sequence ID" value="XM_023725355.1"/>
</dbReference>
<feature type="compositionally biased region" description="Polar residues" evidence="2">
    <location>
        <begin position="104"/>
        <end position="121"/>
    </location>
</feature>
<dbReference type="InterPro" id="IPR011029">
    <property type="entry name" value="DEATH-like_dom_sf"/>
</dbReference>
<evidence type="ECO:0000313" key="5">
    <source>
        <dbReference type="RefSeq" id="XP_023581123.1"/>
    </source>
</evidence>
<feature type="compositionally biased region" description="Low complexity" evidence="2">
    <location>
        <begin position="168"/>
        <end position="177"/>
    </location>
</feature>
<feature type="compositionally biased region" description="Basic residues" evidence="2">
    <location>
        <begin position="92"/>
        <end position="102"/>
    </location>
</feature>
<name>A0A2Y9QPK0_TRIMA</name>
<dbReference type="Pfam" id="PF02758">
    <property type="entry name" value="PYRIN"/>
    <property type="match status" value="1"/>
</dbReference>
<dbReference type="GO" id="GO:0003690">
    <property type="term" value="F:double-stranded DNA binding"/>
    <property type="evidence" value="ECO:0007669"/>
    <property type="project" value="TreeGrafter"/>
</dbReference>
<evidence type="ECO:0000259" key="3">
    <source>
        <dbReference type="PROSITE" id="PS50824"/>
    </source>
</evidence>
<protein>
    <submittedName>
        <fullName evidence="5">Myeloid cell nuclear differentiation antigen-like</fullName>
    </submittedName>
</protein>
<dbReference type="PANTHER" id="PTHR12200:SF25">
    <property type="entry name" value="PYRIN AND HIN DOMAIN-CONTAINING PROTEIN 1"/>
    <property type="match status" value="1"/>
</dbReference>
<evidence type="ECO:0000256" key="1">
    <source>
        <dbReference type="ARBA" id="ARBA00008647"/>
    </source>
</evidence>
<sequence length="197" mass="22086">MGNEYKKIVLLKGLEEINDYHFNIVKSLLAYDLQLTKKMQEECDRIKIADLMEKKFRGAACVDKLIELFKDIKDLKKDITKKLRRAKLKVAKKIKEKTKTPRKSSNQGRSCPVTSTTATQEGQKRKNTVKEKPVTKKQKVSQEQSQPPCPSGASTSATMDHPSPPQISSSSSSFISLTEEESERDAASTPVQENTAV</sequence>
<dbReference type="FunFam" id="1.10.533.10:FF:000011">
    <property type="entry name" value="Myeloid cell nuclear differentiation antigen"/>
    <property type="match status" value="1"/>
</dbReference>
<proteinExistence type="inferred from homology"/>
<accession>A0A2Y9QPK0</accession>
<feature type="compositionally biased region" description="Basic and acidic residues" evidence="2">
    <location>
        <begin position="122"/>
        <end position="134"/>
    </location>
</feature>
<dbReference type="SUPFAM" id="SSF47986">
    <property type="entry name" value="DEATH domain"/>
    <property type="match status" value="1"/>
</dbReference>
<dbReference type="GO" id="GO:0035458">
    <property type="term" value="P:cellular response to interferon-beta"/>
    <property type="evidence" value="ECO:0007669"/>
    <property type="project" value="InterPro"/>
</dbReference>
<evidence type="ECO:0000256" key="2">
    <source>
        <dbReference type="SAM" id="MobiDB-lite"/>
    </source>
</evidence>
<comment type="similarity">
    <text evidence="1">Belongs to the HIN-200 family.</text>
</comment>
<keyword evidence="4" id="KW-1185">Reference proteome</keyword>
<dbReference type="GO" id="GO:0005829">
    <property type="term" value="C:cytosol"/>
    <property type="evidence" value="ECO:0007669"/>
    <property type="project" value="TreeGrafter"/>
</dbReference>
<feature type="domain" description="Pyrin" evidence="3">
    <location>
        <begin position="1"/>
        <end position="89"/>
    </location>
</feature>
<dbReference type="GO" id="GO:0005730">
    <property type="term" value="C:nucleolus"/>
    <property type="evidence" value="ECO:0007669"/>
    <property type="project" value="TreeGrafter"/>
</dbReference>
<feature type="compositionally biased region" description="Polar residues" evidence="2">
    <location>
        <begin position="141"/>
        <end position="158"/>
    </location>
</feature>
<feature type="region of interest" description="Disordered" evidence="2">
    <location>
        <begin position="92"/>
        <end position="197"/>
    </location>
</feature>
<gene>
    <name evidence="5" type="primary">LOC105756958</name>
</gene>
<dbReference type="GO" id="GO:0002218">
    <property type="term" value="P:activation of innate immune response"/>
    <property type="evidence" value="ECO:0007669"/>
    <property type="project" value="InterPro"/>
</dbReference>
<dbReference type="KEGG" id="tmu:105756958"/>
<dbReference type="CDD" id="cd08305">
    <property type="entry name" value="Pyrin"/>
    <property type="match status" value="1"/>
</dbReference>
<dbReference type="InterPro" id="IPR004020">
    <property type="entry name" value="DAPIN"/>
</dbReference>
<dbReference type="PANTHER" id="PTHR12200">
    <property type="entry name" value="INTERFERON-INDUCIBLE PROTEIN AIM2 FAMILY MEMBER"/>
    <property type="match status" value="1"/>
</dbReference>
<dbReference type="STRING" id="127582.A0A2Y9QPK0"/>